<name>A0AAV3RAP8_LITER</name>
<evidence type="ECO:0000313" key="2">
    <source>
        <dbReference type="EMBL" id="GAA0172944.1"/>
    </source>
</evidence>
<protein>
    <recommendedName>
        <fullName evidence="1">Reverse transcriptase zinc-binding domain-containing protein</fullName>
    </recommendedName>
</protein>
<keyword evidence="3" id="KW-1185">Reference proteome</keyword>
<feature type="domain" description="Reverse transcriptase zinc-binding" evidence="1">
    <location>
        <begin position="74"/>
        <end position="157"/>
    </location>
</feature>
<evidence type="ECO:0000313" key="3">
    <source>
        <dbReference type="Proteomes" id="UP001454036"/>
    </source>
</evidence>
<dbReference type="Proteomes" id="UP001454036">
    <property type="component" value="Unassembled WGS sequence"/>
</dbReference>
<reference evidence="2 3" key="1">
    <citation type="submission" date="2024-01" db="EMBL/GenBank/DDBJ databases">
        <title>The complete chloroplast genome sequence of Lithospermum erythrorhizon: insights into the phylogenetic relationship among Boraginaceae species and the maternal lineages of purple gromwells.</title>
        <authorList>
            <person name="Okada T."/>
            <person name="Watanabe K."/>
        </authorList>
    </citation>
    <scope>NUCLEOTIDE SEQUENCE [LARGE SCALE GENOMIC DNA]</scope>
</reference>
<gene>
    <name evidence="2" type="ORF">LIER_41427</name>
</gene>
<comment type="caution">
    <text evidence="2">The sequence shown here is derived from an EMBL/GenBank/DDBJ whole genome shotgun (WGS) entry which is preliminary data.</text>
</comment>
<accession>A0AAV3RAP8</accession>
<dbReference type="InterPro" id="IPR026960">
    <property type="entry name" value="RVT-Znf"/>
</dbReference>
<dbReference type="AlphaFoldDB" id="A0AAV3RAP8"/>
<organism evidence="2 3">
    <name type="scientific">Lithospermum erythrorhizon</name>
    <name type="common">Purple gromwell</name>
    <name type="synonym">Lithospermum officinale var. erythrorhizon</name>
    <dbReference type="NCBI Taxonomy" id="34254"/>
    <lineage>
        <taxon>Eukaryota</taxon>
        <taxon>Viridiplantae</taxon>
        <taxon>Streptophyta</taxon>
        <taxon>Embryophyta</taxon>
        <taxon>Tracheophyta</taxon>
        <taxon>Spermatophyta</taxon>
        <taxon>Magnoliopsida</taxon>
        <taxon>eudicotyledons</taxon>
        <taxon>Gunneridae</taxon>
        <taxon>Pentapetalae</taxon>
        <taxon>asterids</taxon>
        <taxon>lamiids</taxon>
        <taxon>Boraginales</taxon>
        <taxon>Boraginaceae</taxon>
        <taxon>Boraginoideae</taxon>
        <taxon>Lithospermeae</taxon>
        <taxon>Lithospermum</taxon>
    </lineage>
</organism>
<dbReference type="EMBL" id="BAABME010025907">
    <property type="protein sequence ID" value="GAA0172944.1"/>
    <property type="molecule type" value="Genomic_DNA"/>
</dbReference>
<evidence type="ECO:0000259" key="1">
    <source>
        <dbReference type="Pfam" id="PF13966"/>
    </source>
</evidence>
<proteinExistence type="predicted"/>
<sequence length="200" mass="23184">MTLLLTSFQSGHGPFSLGDLHANVSSIITSRSWDLDKLNYPLPDDVTNRILCIPLSKYNPKQDFIVWTSSNGNFSCESAYDRITLIVPREPDLEWVRKLKILLRIKTFIWLLCLNKLPTRSSLYSKHLIFDALCNSCFEEETERHIIWECPHSKLFWKELGITHKPFTQNYCTTSWLKSNARSKRMVHSTPSGLIFLSDC</sequence>
<dbReference type="Pfam" id="PF13966">
    <property type="entry name" value="zf-RVT"/>
    <property type="match status" value="1"/>
</dbReference>